<dbReference type="PANTHER" id="PTHR10459:SF60">
    <property type="entry name" value="POLY [ADP-RIBOSE] POLYMERASE 2"/>
    <property type="match status" value="1"/>
</dbReference>
<dbReference type="SUPFAM" id="SSF56399">
    <property type="entry name" value="ADP-ribosylation"/>
    <property type="match status" value="1"/>
</dbReference>
<dbReference type="InterPro" id="IPR012317">
    <property type="entry name" value="Poly(ADP-ribose)pol_cat_dom"/>
</dbReference>
<dbReference type="SMART" id="SM00773">
    <property type="entry name" value="WGR"/>
    <property type="match status" value="1"/>
</dbReference>
<dbReference type="SUPFAM" id="SSF52113">
    <property type="entry name" value="BRCT domain"/>
    <property type="match status" value="1"/>
</dbReference>
<evidence type="ECO:0000256" key="13">
    <source>
        <dbReference type="ARBA" id="ARBA00033987"/>
    </source>
</evidence>
<dbReference type="InterPro" id="IPR050800">
    <property type="entry name" value="ARTD/PARP"/>
</dbReference>
<evidence type="ECO:0000256" key="1">
    <source>
        <dbReference type="ARBA" id="ARBA00004123"/>
    </source>
</evidence>
<dbReference type="Pfam" id="PF00644">
    <property type="entry name" value="PARP"/>
    <property type="match status" value="1"/>
</dbReference>
<evidence type="ECO:0000259" key="16">
    <source>
        <dbReference type="PROSITE" id="PS51059"/>
    </source>
</evidence>
<evidence type="ECO:0000256" key="8">
    <source>
        <dbReference type="ARBA" id="ARBA00022833"/>
    </source>
</evidence>
<dbReference type="GO" id="GO:0070212">
    <property type="term" value="P:protein poly-ADP-ribosylation"/>
    <property type="evidence" value="ECO:0007669"/>
    <property type="project" value="TreeGrafter"/>
</dbReference>
<organism evidence="19">
    <name type="scientific">Arcella intermedia</name>
    <dbReference type="NCBI Taxonomy" id="1963864"/>
    <lineage>
        <taxon>Eukaryota</taxon>
        <taxon>Amoebozoa</taxon>
        <taxon>Tubulinea</taxon>
        <taxon>Elardia</taxon>
        <taxon>Arcellinida</taxon>
        <taxon>Sphaerothecina</taxon>
        <taxon>Arcellidae</taxon>
        <taxon>Arcella</taxon>
    </lineage>
</organism>
<keyword evidence="7" id="KW-0863">Zinc-finger</keyword>
<dbReference type="InterPro" id="IPR036420">
    <property type="entry name" value="BRCT_dom_sf"/>
</dbReference>
<dbReference type="SUPFAM" id="SSF47587">
    <property type="entry name" value="Domain of poly(ADP-ribose) polymerase"/>
    <property type="match status" value="1"/>
</dbReference>
<dbReference type="GO" id="GO:0006302">
    <property type="term" value="P:double-strand break repair"/>
    <property type="evidence" value="ECO:0007669"/>
    <property type="project" value="TreeGrafter"/>
</dbReference>
<keyword evidence="10" id="KW-0238">DNA-binding</keyword>
<dbReference type="InterPro" id="IPR004102">
    <property type="entry name" value="Poly(ADP-ribose)pol_reg_dom"/>
</dbReference>
<keyword evidence="3 14" id="KW-0808">Transferase</keyword>
<dbReference type="PANTHER" id="PTHR10459">
    <property type="entry name" value="DNA LIGASE"/>
    <property type="match status" value="1"/>
</dbReference>
<feature type="domain" description="PARP alpha-helical" evidence="17">
    <location>
        <begin position="379"/>
        <end position="498"/>
    </location>
</feature>
<dbReference type="InterPro" id="IPR036616">
    <property type="entry name" value="Poly(ADP-ribose)pol_reg_dom_sf"/>
</dbReference>
<dbReference type="GO" id="GO:0003677">
    <property type="term" value="F:DNA binding"/>
    <property type="evidence" value="ECO:0007669"/>
    <property type="project" value="UniProtKB-KW"/>
</dbReference>
<dbReference type="FunFam" id="1.20.142.10:FF:000001">
    <property type="entry name" value="Poly [ADP-ribose] polymerase"/>
    <property type="match status" value="1"/>
</dbReference>
<protein>
    <recommendedName>
        <fullName evidence="14">Poly [ADP-ribose] polymerase</fullName>
        <shortName evidence="14">PARP</shortName>
        <ecNumber evidence="14">2.4.2.-</ecNumber>
    </recommendedName>
</protein>
<dbReference type="EC" id="2.4.2.-" evidence="14"/>
<dbReference type="EMBL" id="GIBP01000568">
    <property type="protein sequence ID" value="NDV29537.1"/>
    <property type="molecule type" value="Transcribed_RNA"/>
</dbReference>
<dbReference type="CDD" id="cd01437">
    <property type="entry name" value="parp_like"/>
    <property type="match status" value="1"/>
</dbReference>
<dbReference type="PROSITE" id="PS51060">
    <property type="entry name" value="PARP_ALPHA_HD"/>
    <property type="match status" value="1"/>
</dbReference>
<feature type="domain" description="WGR" evidence="18">
    <location>
        <begin position="256"/>
        <end position="355"/>
    </location>
</feature>
<dbReference type="PROSITE" id="PS50172">
    <property type="entry name" value="BRCT"/>
    <property type="match status" value="1"/>
</dbReference>
<keyword evidence="6" id="KW-0677">Repeat</keyword>
<evidence type="ECO:0000256" key="9">
    <source>
        <dbReference type="ARBA" id="ARBA00023027"/>
    </source>
</evidence>
<evidence type="ECO:0000256" key="2">
    <source>
        <dbReference type="ARBA" id="ARBA00022676"/>
    </source>
</evidence>
<keyword evidence="8" id="KW-0862">Zinc</keyword>
<comment type="subcellular location">
    <subcellularLocation>
        <location evidence="1">Nucleus</location>
    </subcellularLocation>
</comment>
<feature type="domain" description="BRCT" evidence="15">
    <location>
        <begin position="117"/>
        <end position="209"/>
    </location>
</feature>
<dbReference type="Gene3D" id="3.40.50.10190">
    <property type="entry name" value="BRCT domain"/>
    <property type="match status" value="1"/>
</dbReference>
<evidence type="ECO:0000256" key="3">
    <source>
        <dbReference type="ARBA" id="ARBA00022679"/>
    </source>
</evidence>
<dbReference type="Gene3D" id="3.90.640.80">
    <property type="match status" value="1"/>
</dbReference>
<evidence type="ECO:0000256" key="4">
    <source>
        <dbReference type="ARBA" id="ARBA00022695"/>
    </source>
</evidence>
<dbReference type="Pfam" id="PF02877">
    <property type="entry name" value="PARP_reg"/>
    <property type="match status" value="1"/>
</dbReference>
<reference evidence="19" key="1">
    <citation type="journal article" date="2020" name="J. Eukaryot. Microbiol.">
        <title>De novo Sequencing, Assembly and Annotation of the Transcriptome for the Free-Living Testate Amoeba Arcella intermedia.</title>
        <authorList>
            <person name="Ribeiro G.M."/>
            <person name="Porfirio-Sousa A.L."/>
            <person name="Maurer-Alcala X.X."/>
            <person name="Katz L.A."/>
            <person name="Lahr D.J.G."/>
        </authorList>
    </citation>
    <scope>NUCLEOTIDE SEQUENCE</scope>
</reference>
<evidence type="ECO:0000259" key="17">
    <source>
        <dbReference type="PROSITE" id="PS51060"/>
    </source>
</evidence>
<feature type="domain" description="PARP catalytic" evidence="16">
    <location>
        <begin position="506"/>
        <end position="727"/>
    </location>
</feature>
<dbReference type="SUPFAM" id="SSF142921">
    <property type="entry name" value="WGR domain-like"/>
    <property type="match status" value="1"/>
</dbReference>
<keyword evidence="11" id="KW-0539">Nucleus</keyword>
<evidence type="ECO:0000256" key="12">
    <source>
        <dbReference type="ARBA" id="ARBA00024347"/>
    </source>
</evidence>
<dbReference type="Gene3D" id="3.90.228.10">
    <property type="match status" value="1"/>
</dbReference>
<accession>A0A6B2KY06</accession>
<dbReference type="GO" id="GO:1990404">
    <property type="term" value="F:NAD+-protein mono-ADP-ribosyltransferase activity"/>
    <property type="evidence" value="ECO:0007669"/>
    <property type="project" value="TreeGrafter"/>
</dbReference>
<dbReference type="GO" id="GO:0008270">
    <property type="term" value="F:zinc ion binding"/>
    <property type="evidence" value="ECO:0007669"/>
    <property type="project" value="UniProtKB-KW"/>
</dbReference>
<proteinExistence type="inferred from homology"/>
<evidence type="ECO:0000256" key="14">
    <source>
        <dbReference type="RuleBase" id="RU362114"/>
    </source>
</evidence>
<dbReference type="GO" id="GO:0005730">
    <property type="term" value="C:nucleolus"/>
    <property type="evidence" value="ECO:0007669"/>
    <property type="project" value="TreeGrafter"/>
</dbReference>
<comment type="similarity">
    <text evidence="12">Belongs to the ARTD/PARP family.</text>
</comment>
<keyword evidence="5" id="KW-0479">Metal-binding</keyword>
<evidence type="ECO:0000259" key="18">
    <source>
        <dbReference type="PROSITE" id="PS51977"/>
    </source>
</evidence>
<dbReference type="AlphaFoldDB" id="A0A6B2KY06"/>
<dbReference type="PROSITE" id="PS51059">
    <property type="entry name" value="PARP_CATALYTIC"/>
    <property type="match status" value="1"/>
</dbReference>
<dbReference type="Gene3D" id="1.20.142.10">
    <property type="entry name" value="Poly(ADP-ribose) polymerase, regulatory domain"/>
    <property type="match status" value="1"/>
</dbReference>
<evidence type="ECO:0000256" key="10">
    <source>
        <dbReference type="ARBA" id="ARBA00023125"/>
    </source>
</evidence>
<dbReference type="InterPro" id="IPR001357">
    <property type="entry name" value="BRCT_dom"/>
</dbReference>
<evidence type="ECO:0000256" key="5">
    <source>
        <dbReference type="ARBA" id="ARBA00022723"/>
    </source>
</evidence>
<keyword evidence="9 14" id="KW-0520">NAD</keyword>
<evidence type="ECO:0000259" key="15">
    <source>
        <dbReference type="PROSITE" id="PS50172"/>
    </source>
</evidence>
<dbReference type="GO" id="GO:0003950">
    <property type="term" value="F:NAD+ poly-ADP-ribosyltransferase activity"/>
    <property type="evidence" value="ECO:0007669"/>
    <property type="project" value="UniProtKB-UniRule"/>
</dbReference>
<dbReference type="InterPro" id="IPR036930">
    <property type="entry name" value="WGR_dom_sf"/>
</dbReference>
<dbReference type="PROSITE" id="PS51977">
    <property type="entry name" value="WGR"/>
    <property type="match status" value="1"/>
</dbReference>
<evidence type="ECO:0000256" key="6">
    <source>
        <dbReference type="ARBA" id="ARBA00022737"/>
    </source>
</evidence>
<comment type="catalytic activity">
    <reaction evidence="13">
        <text>NAD(+) + (ADP-D-ribosyl)n-acceptor = nicotinamide + (ADP-D-ribosyl)n+1-acceptor + H(+).</text>
        <dbReference type="EC" id="2.4.2.30"/>
    </reaction>
</comment>
<dbReference type="InterPro" id="IPR008893">
    <property type="entry name" value="WGR_domain"/>
</dbReference>
<sequence length="727" mass="82353">MKELKQTLELNGVRNQGGLDRLVHRAADGIVFGKATCETCPNPHLCQLKYENGQYNCVAELQWGTCGYKGTAVVIHEWNRKSSLFEDHSFLSEWPEEPVSRPLKKVFKHPIEYYKRDPKLPLLGMCFSAAGHLPKRKHSELRALITSNGGTYLDSVVSDVDYLISSFTEVMTDRPKIQKAKELELAIVSELLVDRLLQEFGFDQSPYLLAGKLPPIAFAALTDELPQPATDKKSKSGSESLSFDIAAIPKELKFPTATVYKDKNMELFNVLLTQTDIKSGDNKFYQLLLFDKNGKGESFGVYRKWGRVGTTIGGYTVSTPSDFSSALEFFEEQYLDKTGNEWKDRHQFKKMPGKYLPVEVDNSQNTKEQPSEQINENIPCYLDPRVADVINLIFDVNMLTREMKELEIDVRKMPLGKLTTSSIQKGYSVLTEIDTLLKSDNPSKKFLLLDYSNRFYTIIPTDFGTKAPTVIDNFDVLSKKMTQLESLLEIQVASTLLNEQSIVGQHPTDTNYQRLGTKLTPMSKYSREYKIIEKYIANGHDPNYLAYKIKIEDAFIITRPEEPDFTANKHIRPRKLLWHGSRLCNYVGILNQGLKIAPPEAPTSGYMFGKGIYFADRVQKSAPFCYPTKENNVGLLLLSDVVVGEPYTVKKPEYITALPEGKHSTLVLAKKIPDPTKNEIGEDKVVIPCGPCIDSGEKDVFLEDQEYVIYSKQSQLKYLVKVKFTFN</sequence>
<dbReference type="GO" id="GO:0016779">
    <property type="term" value="F:nucleotidyltransferase activity"/>
    <property type="evidence" value="ECO:0007669"/>
    <property type="project" value="UniProtKB-KW"/>
</dbReference>
<dbReference type="Pfam" id="PF05406">
    <property type="entry name" value="WGR"/>
    <property type="match status" value="1"/>
</dbReference>
<evidence type="ECO:0000256" key="7">
    <source>
        <dbReference type="ARBA" id="ARBA00022771"/>
    </source>
</evidence>
<evidence type="ECO:0000256" key="11">
    <source>
        <dbReference type="ARBA" id="ARBA00023242"/>
    </source>
</evidence>
<name>A0A6B2KY06_9EUKA</name>
<keyword evidence="4" id="KW-0548">Nucleotidyltransferase</keyword>
<evidence type="ECO:0000313" key="19">
    <source>
        <dbReference type="EMBL" id="NDV29537.1"/>
    </source>
</evidence>
<keyword evidence="2 14" id="KW-0328">Glycosyltransferase</keyword>